<comment type="caution">
    <text evidence="2">The sequence shown here is derived from an EMBL/GenBank/DDBJ whole genome shotgun (WGS) entry which is preliminary data.</text>
</comment>
<dbReference type="EMBL" id="JBHMAR010000003">
    <property type="protein sequence ID" value="MFB9734345.1"/>
    <property type="molecule type" value="Genomic_DNA"/>
</dbReference>
<evidence type="ECO:0000313" key="3">
    <source>
        <dbReference type="Proteomes" id="UP001589703"/>
    </source>
</evidence>
<sequence>MNQRSRPTDPPCDATPARTGGALPDASGGALPGMPPRAVAAYDGRTHALHRQTVQGVPVVPARAHGPVREAAPGAGRRRPDSLSAGTSGSA</sequence>
<reference evidence="2 3" key="1">
    <citation type="submission" date="2024-09" db="EMBL/GenBank/DDBJ databases">
        <authorList>
            <person name="Sun Q."/>
            <person name="Mori K."/>
        </authorList>
    </citation>
    <scope>NUCLEOTIDE SEQUENCE [LARGE SCALE GENOMIC DNA]</scope>
    <source>
        <strain evidence="2 3">JCM 10918</strain>
    </source>
</reference>
<organism evidence="2 3">
    <name type="scientific">Streptomyces thermocoprophilus</name>
    <dbReference type="NCBI Taxonomy" id="78356"/>
    <lineage>
        <taxon>Bacteria</taxon>
        <taxon>Bacillati</taxon>
        <taxon>Actinomycetota</taxon>
        <taxon>Actinomycetes</taxon>
        <taxon>Kitasatosporales</taxon>
        <taxon>Streptomycetaceae</taxon>
        <taxon>Streptomyces</taxon>
    </lineage>
</organism>
<gene>
    <name evidence="2" type="ORF">ACFFRO_04190</name>
</gene>
<dbReference type="RefSeq" id="WP_383226717.1">
    <property type="nucleotide sequence ID" value="NZ_JBHMAR010000003.1"/>
</dbReference>
<accession>A0ABV5V951</accession>
<evidence type="ECO:0000256" key="1">
    <source>
        <dbReference type="SAM" id="MobiDB-lite"/>
    </source>
</evidence>
<proteinExistence type="predicted"/>
<keyword evidence="3" id="KW-1185">Reference proteome</keyword>
<protein>
    <submittedName>
        <fullName evidence="2">Uncharacterized protein</fullName>
    </submittedName>
</protein>
<feature type="region of interest" description="Disordered" evidence="1">
    <location>
        <begin position="1"/>
        <end position="38"/>
    </location>
</feature>
<dbReference type="Proteomes" id="UP001589703">
    <property type="component" value="Unassembled WGS sequence"/>
</dbReference>
<feature type="region of interest" description="Disordered" evidence="1">
    <location>
        <begin position="55"/>
        <end position="91"/>
    </location>
</feature>
<name>A0ABV5V951_9ACTN</name>
<evidence type="ECO:0000313" key="2">
    <source>
        <dbReference type="EMBL" id="MFB9734345.1"/>
    </source>
</evidence>